<dbReference type="EMBL" id="HBEX01000929">
    <property type="protein sequence ID" value="CAD8595791.1"/>
    <property type="molecule type" value="Transcribed_RNA"/>
</dbReference>
<reference evidence="3" key="1">
    <citation type="submission" date="2021-01" db="EMBL/GenBank/DDBJ databases">
        <authorList>
            <person name="Corre E."/>
            <person name="Pelletier E."/>
            <person name="Niang G."/>
            <person name="Scheremetjew M."/>
            <person name="Finn R."/>
            <person name="Kale V."/>
            <person name="Holt S."/>
            <person name="Cochrane G."/>
            <person name="Meng A."/>
            <person name="Brown T."/>
            <person name="Cohen L."/>
        </authorList>
    </citation>
    <scope>NUCLEOTIDE SEQUENCE</scope>
</reference>
<organism evidence="3">
    <name type="scientific">Asterionellopsis glacialis</name>
    <dbReference type="NCBI Taxonomy" id="33640"/>
    <lineage>
        <taxon>Eukaryota</taxon>
        <taxon>Sar</taxon>
        <taxon>Stramenopiles</taxon>
        <taxon>Ochrophyta</taxon>
        <taxon>Bacillariophyta</taxon>
        <taxon>Fragilariophyceae</taxon>
        <taxon>Fragilariophycidae</taxon>
        <taxon>Fragilariales</taxon>
        <taxon>Fragilariaceae</taxon>
        <taxon>Asterionellopsis</taxon>
    </lineage>
</organism>
<evidence type="ECO:0000256" key="1">
    <source>
        <dbReference type="SAM" id="SignalP"/>
    </source>
</evidence>
<evidence type="ECO:0000313" key="3">
    <source>
        <dbReference type="EMBL" id="CAD8595791.1"/>
    </source>
</evidence>
<protein>
    <submittedName>
        <fullName evidence="3">Uncharacterized protein</fullName>
    </submittedName>
</protein>
<dbReference type="AlphaFoldDB" id="A0A6T9YF35"/>
<accession>A0A6T9YF35</accession>
<keyword evidence="1" id="KW-0732">Signal</keyword>
<sequence>MKTYFSAFLLLTIANAVYAKSRSGLRGSKPSEHNHEQRFLNIFRFRLIFGGSERVKTPFNEDNQGGNEWDMQQEAPAAAQDRVRAPFNADNAGANAWDAQYVEPAVPAEQESILDSKETLPWDQP</sequence>
<proteinExistence type="predicted"/>
<dbReference type="EMBL" id="HBEX01000928">
    <property type="protein sequence ID" value="CAD8595790.1"/>
    <property type="molecule type" value="Transcribed_RNA"/>
</dbReference>
<name>A0A6T9YF35_9STRA</name>
<feature type="chain" id="PRO_5036393739" evidence="1">
    <location>
        <begin position="20"/>
        <end position="125"/>
    </location>
</feature>
<evidence type="ECO:0000313" key="2">
    <source>
        <dbReference type="EMBL" id="CAD8595790.1"/>
    </source>
</evidence>
<feature type="signal peptide" evidence="1">
    <location>
        <begin position="1"/>
        <end position="19"/>
    </location>
</feature>
<gene>
    <name evidence="2" type="ORF">AGLA0713_LOCUS618</name>
    <name evidence="3" type="ORF">AGLA0713_LOCUS619</name>
</gene>